<organism evidence="3 4">
    <name type="scientific">Variovorax terrae</name>
    <dbReference type="NCBI Taxonomy" id="2923278"/>
    <lineage>
        <taxon>Bacteria</taxon>
        <taxon>Pseudomonadati</taxon>
        <taxon>Pseudomonadota</taxon>
        <taxon>Betaproteobacteria</taxon>
        <taxon>Burkholderiales</taxon>
        <taxon>Comamonadaceae</taxon>
        <taxon>Variovorax</taxon>
    </lineage>
</organism>
<feature type="domain" description="LysM" evidence="2">
    <location>
        <begin position="41"/>
        <end position="88"/>
    </location>
</feature>
<feature type="signal peptide" evidence="1">
    <location>
        <begin position="1"/>
        <end position="36"/>
    </location>
</feature>
<dbReference type="PROSITE" id="PS51782">
    <property type="entry name" value="LYSM"/>
    <property type="match status" value="1"/>
</dbReference>
<gene>
    <name evidence="3" type="ORF">MMF98_04520</name>
</gene>
<dbReference type="InterPro" id="IPR018392">
    <property type="entry name" value="LysM"/>
</dbReference>
<sequence>MNCWSPLNSEINRPGVRIPRSLLAAILIASGSAAWAAEPSLPYTVRPSDKLIVLAREMLHRPSDWNEVARFNKMKDPNFIKPGQRLEIPLRLLRSAPAAGTLVSAEGDVQLGGSAAATGSAIGEGSRLQVGANSSAVVELHDGSRVKLLPNTLAEVVTSRDYALRDASASGSSNWFSGLIRLSQGAIETLASKVARRAAPLQVETPTSLVGVRGTEFRVAYDNSAERLARTEVTEGLVRADNPAQQSGADLPQGTGAVINPAQKAVNVVQLLRAPDLAGVPAEVQLPQGLWPLPSLEGASSFRVQVASDAKFDKIVRDLKAAGPGVELAGLTPGDWYARVRGIDGQGLEGFDAVKLIAVRDGRWPVGNTGIRALNGDTLLNFGVAPDAVFTKIEAELALDAAFTRRVRQDTLTTPLWNLGTLDASTVYYVRFRLVNASGQSRPSETYRFQLPGNWGTTVFDVASPLQRLN</sequence>
<dbReference type="EMBL" id="JALGBI010000001">
    <property type="protein sequence ID" value="MCJ0762469.1"/>
    <property type="molecule type" value="Genomic_DNA"/>
</dbReference>
<dbReference type="Pfam" id="PF04773">
    <property type="entry name" value="FecR"/>
    <property type="match status" value="1"/>
</dbReference>
<protein>
    <submittedName>
        <fullName evidence="3">FecR domain-containing protein</fullName>
    </submittedName>
</protein>
<dbReference type="InterPro" id="IPR036779">
    <property type="entry name" value="LysM_dom_sf"/>
</dbReference>
<feature type="chain" id="PRO_5040874316" evidence="1">
    <location>
        <begin position="37"/>
        <end position="470"/>
    </location>
</feature>
<name>A0A9X2ALM4_9BURK</name>
<dbReference type="Pfam" id="PF01476">
    <property type="entry name" value="LysM"/>
    <property type="match status" value="1"/>
</dbReference>
<dbReference type="SUPFAM" id="SSF54106">
    <property type="entry name" value="LysM domain"/>
    <property type="match status" value="1"/>
</dbReference>
<dbReference type="InterPro" id="IPR006860">
    <property type="entry name" value="FecR"/>
</dbReference>
<dbReference type="Proteomes" id="UP001139447">
    <property type="component" value="Unassembled WGS sequence"/>
</dbReference>
<dbReference type="PANTHER" id="PTHR38731">
    <property type="entry name" value="LIPL45-RELATED LIPOPROTEIN-RELATED"/>
    <property type="match status" value="1"/>
</dbReference>
<evidence type="ECO:0000313" key="4">
    <source>
        <dbReference type="Proteomes" id="UP001139447"/>
    </source>
</evidence>
<dbReference type="RefSeq" id="WP_243304747.1">
    <property type="nucleotide sequence ID" value="NZ_JALGBI010000001.1"/>
</dbReference>
<comment type="caution">
    <text evidence="3">The sequence shown here is derived from an EMBL/GenBank/DDBJ whole genome shotgun (WGS) entry which is preliminary data.</text>
</comment>
<keyword evidence="1" id="KW-0732">Signal</keyword>
<keyword evidence="4" id="KW-1185">Reference proteome</keyword>
<dbReference type="Gene3D" id="2.60.120.1440">
    <property type="match status" value="1"/>
</dbReference>
<accession>A0A9X2ALM4</accession>
<evidence type="ECO:0000256" key="1">
    <source>
        <dbReference type="SAM" id="SignalP"/>
    </source>
</evidence>
<dbReference type="Gene3D" id="3.10.350.10">
    <property type="entry name" value="LysM domain"/>
    <property type="match status" value="1"/>
</dbReference>
<reference evidence="3" key="1">
    <citation type="submission" date="2022-03" db="EMBL/GenBank/DDBJ databases">
        <authorList>
            <person name="Woo C.Y."/>
        </authorList>
    </citation>
    <scope>NUCLEOTIDE SEQUENCE</scope>
    <source>
        <strain evidence="3">CYS-02</strain>
    </source>
</reference>
<evidence type="ECO:0000313" key="3">
    <source>
        <dbReference type="EMBL" id="MCJ0762469.1"/>
    </source>
</evidence>
<proteinExistence type="predicted"/>
<evidence type="ECO:0000259" key="2">
    <source>
        <dbReference type="PROSITE" id="PS51782"/>
    </source>
</evidence>
<dbReference type="AlphaFoldDB" id="A0A9X2ALM4"/>